<accession>A0A024V762</accession>
<dbReference type="Proteomes" id="UP000030690">
    <property type="component" value="Unassembled WGS sequence"/>
</dbReference>
<reference evidence="1 2" key="2">
    <citation type="submission" date="2013-02" db="EMBL/GenBank/DDBJ databases">
        <title>The Genome Sequence of Plasmodium falciparum Vietnam Oak-Knoll (FVO).</title>
        <authorList>
            <consortium name="The Broad Institute Genome Sequencing Platform"/>
            <consortium name="The Broad Institute Genome Sequencing Center for Infectious Disease"/>
            <person name="Neafsey D."/>
            <person name="Cheeseman I."/>
            <person name="Volkman S."/>
            <person name="Adams J."/>
            <person name="Walker B."/>
            <person name="Young S.K."/>
            <person name="Zeng Q."/>
            <person name="Gargeya S."/>
            <person name="Fitzgerald M."/>
            <person name="Haas B."/>
            <person name="Abouelleil A."/>
            <person name="Alvarado L."/>
            <person name="Arachchi H.M."/>
            <person name="Berlin A.M."/>
            <person name="Chapman S.B."/>
            <person name="Dewar J."/>
            <person name="Goldberg J."/>
            <person name="Griggs A."/>
            <person name="Gujja S."/>
            <person name="Hansen M."/>
            <person name="Howarth C."/>
            <person name="Imamovic A."/>
            <person name="Larimer J."/>
            <person name="McCowan C."/>
            <person name="Murphy C."/>
            <person name="Neiman D."/>
            <person name="Pearson M."/>
            <person name="Priest M."/>
            <person name="Roberts A."/>
            <person name="Saif S."/>
            <person name="Shea T."/>
            <person name="Sisk P."/>
            <person name="Sykes S."/>
            <person name="Wortman J."/>
            <person name="Nusbaum C."/>
            <person name="Birren B."/>
        </authorList>
    </citation>
    <scope>NUCLEOTIDE SEQUENCE [LARGE SCALE GENOMIC DNA]</scope>
    <source>
        <strain evidence="2">Vietnam Oak-Knoll (FVO)</strain>
    </source>
</reference>
<gene>
    <name evidence="1" type="ORF">PFFVO_02918</name>
</gene>
<proteinExistence type="predicted"/>
<dbReference type="EMBL" id="KI925079">
    <property type="protein sequence ID" value="ETW18402.1"/>
    <property type="molecule type" value="Genomic_DNA"/>
</dbReference>
<organism evidence="1 2">
    <name type="scientific">Plasmodium falciparum Vietnam Oak-Knoll</name>
    <name type="common">FVO</name>
    <dbReference type="NCBI Taxonomy" id="1036723"/>
    <lineage>
        <taxon>Eukaryota</taxon>
        <taxon>Sar</taxon>
        <taxon>Alveolata</taxon>
        <taxon>Apicomplexa</taxon>
        <taxon>Aconoidasida</taxon>
        <taxon>Haemosporida</taxon>
        <taxon>Plasmodiidae</taxon>
        <taxon>Plasmodium</taxon>
        <taxon>Plasmodium (Laverania)</taxon>
    </lineage>
</organism>
<evidence type="ECO:0000313" key="1">
    <source>
        <dbReference type="EMBL" id="ETW18402.1"/>
    </source>
</evidence>
<dbReference type="AlphaFoldDB" id="A0A024V762"/>
<evidence type="ECO:0000313" key="2">
    <source>
        <dbReference type="Proteomes" id="UP000030690"/>
    </source>
</evidence>
<name>A0A024V762_PLAFA</name>
<reference evidence="1 2" key="1">
    <citation type="submission" date="2013-02" db="EMBL/GenBank/DDBJ databases">
        <title>The Genome Annotation of Plasmodium falciparum Vietnam Oak-Knoll (FVO).</title>
        <authorList>
            <consortium name="The Broad Institute Genome Sequencing Platform"/>
            <consortium name="The Broad Institute Genome Sequencing Center for Infectious Disease"/>
            <person name="Neafsey D."/>
            <person name="Hoffman S."/>
            <person name="Volkman S."/>
            <person name="Rosenthal P."/>
            <person name="Walker B."/>
            <person name="Young S.K."/>
            <person name="Zeng Q."/>
            <person name="Gargeya S."/>
            <person name="Fitzgerald M."/>
            <person name="Haas B."/>
            <person name="Abouelleil A."/>
            <person name="Allen A.W."/>
            <person name="Alvarado L."/>
            <person name="Arachchi H.M."/>
            <person name="Berlin A.M."/>
            <person name="Chapman S.B."/>
            <person name="Gainer-Dewar J."/>
            <person name="Goldberg J."/>
            <person name="Griggs A."/>
            <person name="Gujja S."/>
            <person name="Hansen M."/>
            <person name="Howarth C."/>
            <person name="Imamovic A."/>
            <person name="Ireland A."/>
            <person name="Larimer J."/>
            <person name="McCowan C."/>
            <person name="Murphy C."/>
            <person name="Pearson M."/>
            <person name="Poon T.W."/>
            <person name="Priest M."/>
            <person name="Roberts A."/>
            <person name="Saif S."/>
            <person name="Shea T."/>
            <person name="Sisk P."/>
            <person name="Sykes S."/>
            <person name="Wortman J."/>
            <person name="Nusbaum C."/>
            <person name="Birren B."/>
        </authorList>
    </citation>
    <scope>NUCLEOTIDE SEQUENCE [LARGE SCALE GENOMIC DNA]</scope>
    <source>
        <strain evidence="2">Vietnam Oak-Knoll (FVO)</strain>
    </source>
</reference>
<protein>
    <submittedName>
        <fullName evidence="1">Uncharacterized protein</fullName>
    </submittedName>
</protein>
<sequence>MFFCLNNVKTKLLKIDKIKTLLLHHSSYFKFINIQIFSIKSFVLVTNFFNKTFLYFNLIRYFHDL</sequence>